<feature type="domain" description="Bacterial type II secretion system protein E" evidence="5">
    <location>
        <begin position="376"/>
        <end position="390"/>
    </location>
</feature>
<keyword evidence="2" id="KW-0547">Nucleotide-binding</keyword>
<evidence type="ECO:0000256" key="4">
    <source>
        <dbReference type="SAM" id="MobiDB-lite"/>
    </source>
</evidence>
<dbReference type="GO" id="GO:0016887">
    <property type="term" value="F:ATP hydrolysis activity"/>
    <property type="evidence" value="ECO:0007669"/>
    <property type="project" value="TreeGrafter"/>
</dbReference>
<dbReference type="GO" id="GO:0005524">
    <property type="term" value="F:ATP binding"/>
    <property type="evidence" value="ECO:0007669"/>
    <property type="project" value="UniProtKB-KW"/>
</dbReference>
<evidence type="ECO:0000259" key="5">
    <source>
        <dbReference type="PROSITE" id="PS00662"/>
    </source>
</evidence>
<proteinExistence type="inferred from homology"/>
<evidence type="ECO:0000313" key="7">
    <source>
        <dbReference type="Proteomes" id="UP000184608"/>
    </source>
</evidence>
<name>A0A1M5YGF8_9VIBR</name>
<keyword evidence="7" id="KW-1185">Reference proteome</keyword>
<dbReference type="EMBL" id="FQXZ01000015">
    <property type="protein sequence ID" value="SHI10974.1"/>
    <property type="molecule type" value="Genomic_DNA"/>
</dbReference>
<organism evidence="6 7">
    <name type="scientific">Vibrio aerogenes CECT 7868</name>
    <dbReference type="NCBI Taxonomy" id="1216006"/>
    <lineage>
        <taxon>Bacteria</taxon>
        <taxon>Pseudomonadati</taxon>
        <taxon>Pseudomonadota</taxon>
        <taxon>Gammaproteobacteria</taxon>
        <taxon>Vibrionales</taxon>
        <taxon>Vibrionaceae</taxon>
        <taxon>Vibrio</taxon>
    </lineage>
</organism>
<dbReference type="GO" id="GO:0005886">
    <property type="term" value="C:plasma membrane"/>
    <property type="evidence" value="ECO:0007669"/>
    <property type="project" value="TreeGrafter"/>
</dbReference>
<sequence>MTAPLLKLLYAGGYISQAQAEELGTQVQAQSVSAYTAVIASGVISAETLADFLSNQLKVRRIRLENHPYEKFCRQLNITNLALRYQAVPVEVKDEWLVLAAGDPSVPQLREDFQFATGLHIELVLCHADELQIALRSLRHQHTKKDNSKQQLESQIREEESTYESSLSRNDSHPVSQYLNQILHEAWQQKASDIHFEPYEFTYRIRMRLNGILITTHAPPHNISRRLASRIKVLAELNIAERRLPQDGRIKFTTEDKTDIDLRVSVLPAHWGEKIVIRLLNIKEQMLDIEQLGFTPYQIDLFQQSIHQPQGIILITGPTGSGKTVTLYSALNELNNDEKNISTVEDPVEISLSGINQIQVNEKIGLNFSQVLRAMLRQDPDIMMVGEIRDKETATIAMRAAQTGHLVFSTLHTNSAQATFVRLQQMGFESYLLNAAIRLIVAQRLVRRLCPLCKQPATEPPAMPSQFNTDTVLFKANPKGCHACIGGYQGRIGIFEMLVPFHENHIHESDNSHTRDNLYSQDNLNTRHRLYPGYHPYPNHNNQAVSLPETSYTLWQDGIHKVEQGLTSLEELCRVLESPESYQKDKR</sequence>
<evidence type="ECO:0000256" key="3">
    <source>
        <dbReference type="ARBA" id="ARBA00022840"/>
    </source>
</evidence>
<evidence type="ECO:0000256" key="1">
    <source>
        <dbReference type="ARBA" id="ARBA00006611"/>
    </source>
</evidence>
<dbReference type="Gene3D" id="3.30.300.160">
    <property type="entry name" value="Type II secretion system, protein E, N-terminal domain"/>
    <property type="match status" value="1"/>
</dbReference>
<dbReference type="Pfam" id="PF00437">
    <property type="entry name" value="T2SSE"/>
    <property type="match status" value="1"/>
</dbReference>
<evidence type="ECO:0000313" key="6">
    <source>
        <dbReference type="EMBL" id="SHI10974.1"/>
    </source>
</evidence>
<dbReference type="InterPro" id="IPR037257">
    <property type="entry name" value="T2SS_E_N_sf"/>
</dbReference>
<gene>
    <name evidence="6" type="primary">epsE_1</name>
    <name evidence="6" type="ORF">VA7868_01704</name>
</gene>
<reference evidence="6 7" key="1">
    <citation type="submission" date="2016-11" db="EMBL/GenBank/DDBJ databases">
        <authorList>
            <person name="Jaros S."/>
            <person name="Januszkiewicz K."/>
            <person name="Wedrychowicz H."/>
        </authorList>
    </citation>
    <scope>NUCLEOTIDE SEQUENCE [LARGE SCALE GENOMIC DNA]</scope>
    <source>
        <strain evidence="6 7">CECT 7868</strain>
    </source>
</reference>
<dbReference type="InterPro" id="IPR001482">
    <property type="entry name" value="T2SS/T4SS_dom"/>
</dbReference>
<protein>
    <submittedName>
        <fullName evidence="6">Type II secretion system protein E</fullName>
    </submittedName>
</protein>
<dbReference type="PROSITE" id="PS00662">
    <property type="entry name" value="T2SP_E"/>
    <property type="match status" value="1"/>
</dbReference>
<dbReference type="SUPFAM" id="SSF52540">
    <property type="entry name" value="P-loop containing nucleoside triphosphate hydrolases"/>
    <property type="match status" value="1"/>
</dbReference>
<dbReference type="PANTHER" id="PTHR30258:SF1">
    <property type="entry name" value="PROTEIN TRANSPORT PROTEIN HOFB HOMOLOG"/>
    <property type="match status" value="1"/>
</dbReference>
<accession>A0A1M5YGF8</accession>
<comment type="similarity">
    <text evidence="1">Belongs to the GSP E family.</text>
</comment>
<dbReference type="STRING" id="1216006.VA7868_01704"/>
<dbReference type="InterPro" id="IPR007831">
    <property type="entry name" value="T2SS_GspE_N"/>
</dbReference>
<evidence type="ECO:0000256" key="2">
    <source>
        <dbReference type="ARBA" id="ARBA00022741"/>
    </source>
</evidence>
<dbReference type="InterPro" id="IPR027417">
    <property type="entry name" value="P-loop_NTPase"/>
</dbReference>
<dbReference type="PANTHER" id="PTHR30258">
    <property type="entry name" value="TYPE II SECRETION SYSTEM PROTEIN GSPE-RELATED"/>
    <property type="match status" value="1"/>
</dbReference>
<keyword evidence="3" id="KW-0067">ATP-binding</keyword>
<dbReference type="FunFam" id="3.30.450.90:FF:000001">
    <property type="entry name" value="Type II secretion system ATPase GspE"/>
    <property type="match status" value="1"/>
</dbReference>
<dbReference type="Pfam" id="PF05157">
    <property type="entry name" value="MshEN"/>
    <property type="match status" value="1"/>
</dbReference>
<feature type="compositionally biased region" description="Polar residues" evidence="4">
    <location>
        <begin position="163"/>
        <end position="172"/>
    </location>
</feature>
<dbReference type="CDD" id="cd01129">
    <property type="entry name" value="PulE-GspE-like"/>
    <property type="match status" value="1"/>
</dbReference>
<dbReference type="AlphaFoldDB" id="A0A1M5YGF8"/>
<dbReference type="Gene3D" id="3.40.50.300">
    <property type="entry name" value="P-loop containing nucleotide triphosphate hydrolases"/>
    <property type="match status" value="1"/>
</dbReference>
<dbReference type="SUPFAM" id="SSF160246">
    <property type="entry name" value="EspE N-terminal domain-like"/>
    <property type="match status" value="1"/>
</dbReference>
<dbReference type="Gene3D" id="3.30.450.90">
    <property type="match status" value="1"/>
</dbReference>
<feature type="region of interest" description="Disordered" evidence="4">
    <location>
        <begin position="140"/>
        <end position="172"/>
    </location>
</feature>
<dbReference type="Proteomes" id="UP000184608">
    <property type="component" value="Unassembled WGS sequence"/>
</dbReference>